<dbReference type="Proteomes" id="UP000003959">
    <property type="component" value="Unassembled WGS sequence"/>
</dbReference>
<reference evidence="2" key="1">
    <citation type="journal article" date="2011" name="Proc. Natl. Acad. Sci. U.S.A.">
        <title>Genomic insights into the physiology and ecology of the marine filamentous cyanobacterium Lyngbya majuscula.</title>
        <authorList>
            <person name="Jones A.C."/>
            <person name="Monroe E.A."/>
            <person name="Podell S."/>
            <person name="Hess W.R."/>
            <person name="Klages S."/>
            <person name="Esquenazi E."/>
            <person name="Niessen S."/>
            <person name="Hoover H."/>
            <person name="Rothmann M."/>
            <person name="Lasken R.S."/>
            <person name="Yates J.R.III."/>
            <person name="Reinhardt R."/>
            <person name="Kube M."/>
            <person name="Burkart M.D."/>
            <person name="Allen E.E."/>
            <person name="Dorrestein P.C."/>
            <person name="Gerwick W.H."/>
            <person name="Gerwick L."/>
        </authorList>
    </citation>
    <scope>NUCLEOTIDE SEQUENCE [LARGE SCALE GENOMIC DNA]</scope>
    <source>
        <strain evidence="2">3L</strain>
    </source>
</reference>
<keyword evidence="2" id="KW-1185">Reference proteome</keyword>
<gene>
    <name evidence="1" type="ORF">LYNGBM3L_51160</name>
</gene>
<protein>
    <submittedName>
        <fullName evidence="1">Uncharacterized protein</fullName>
    </submittedName>
</protein>
<dbReference type="EMBL" id="GL890954">
    <property type="protein sequence ID" value="EGJ30375.1"/>
    <property type="molecule type" value="Genomic_DNA"/>
</dbReference>
<dbReference type="HOGENOM" id="CLU_2991790_0_0_3"/>
<evidence type="ECO:0000313" key="2">
    <source>
        <dbReference type="Proteomes" id="UP000003959"/>
    </source>
</evidence>
<dbReference type="AlphaFoldDB" id="F4XYG2"/>
<organism evidence="1 2">
    <name type="scientific">Moorena producens 3L</name>
    <dbReference type="NCBI Taxonomy" id="489825"/>
    <lineage>
        <taxon>Bacteria</taxon>
        <taxon>Bacillati</taxon>
        <taxon>Cyanobacteriota</taxon>
        <taxon>Cyanophyceae</taxon>
        <taxon>Coleofasciculales</taxon>
        <taxon>Coleofasciculaceae</taxon>
        <taxon>Moorena</taxon>
    </lineage>
</organism>
<name>F4XYG2_9CYAN</name>
<proteinExistence type="predicted"/>
<evidence type="ECO:0000313" key="1">
    <source>
        <dbReference type="EMBL" id="EGJ30375.1"/>
    </source>
</evidence>
<accession>F4XYG2</accession>
<sequence length="57" mass="6446">MLLEVLSVADKKSLNWYVKISSLVHLKLLYFWKSTAHAQQFIANRSAGKGDHGKGCR</sequence>